<reference evidence="2 3" key="1">
    <citation type="submission" date="2023-09" db="EMBL/GenBank/DDBJ databases">
        <title>Thalassobella suaedae gen. nov., sp. nov., a marine bacterium of the family Flavobacteriaceae isolated from a halophyte Suaeda japonica.</title>
        <authorList>
            <person name="Lee S.Y."/>
            <person name="Hwang C.Y."/>
        </authorList>
    </citation>
    <scope>NUCLEOTIDE SEQUENCE [LARGE SCALE GENOMIC DNA]</scope>
    <source>
        <strain evidence="2 3">HL-DH14</strain>
    </source>
</reference>
<organism evidence="2 3">
    <name type="scientific">Thalassobellus suaedae</name>
    <dbReference type="NCBI Taxonomy" id="3074124"/>
    <lineage>
        <taxon>Bacteria</taxon>
        <taxon>Pseudomonadati</taxon>
        <taxon>Bacteroidota</taxon>
        <taxon>Flavobacteriia</taxon>
        <taxon>Flavobacteriales</taxon>
        <taxon>Flavobacteriaceae</taxon>
        <taxon>Thalassobellus</taxon>
    </lineage>
</organism>
<dbReference type="RefSeq" id="WP_415866385.1">
    <property type="nucleotide sequence ID" value="NZ_CP134537.1"/>
</dbReference>
<keyword evidence="1" id="KW-0812">Transmembrane</keyword>
<name>A0ABY9XW63_9FLAO</name>
<dbReference type="Proteomes" id="UP001302806">
    <property type="component" value="Chromosome"/>
</dbReference>
<feature type="transmembrane region" description="Helical" evidence="1">
    <location>
        <begin position="16"/>
        <end position="37"/>
    </location>
</feature>
<gene>
    <name evidence="2" type="ORF">RHP51_04885</name>
</gene>
<proteinExistence type="predicted"/>
<sequence length="77" mass="9219">MIKTFDLKDKDQTKQYVLRLFGVSIWALCNGNGIGWMRIFGKGIHWKDTTRHRLYFPERNGYRKALKIGNWRLSYLP</sequence>
<keyword evidence="1" id="KW-1133">Transmembrane helix</keyword>
<accession>A0ABY9XW63</accession>
<dbReference type="EMBL" id="CP134537">
    <property type="protein sequence ID" value="WNH10036.1"/>
    <property type="molecule type" value="Genomic_DNA"/>
</dbReference>
<keyword evidence="1" id="KW-0472">Membrane</keyword>
<evidence type="ECO:0000313" key="2">
    <source>
        <dbReference type="EMBL" id="WNH10036.1"/>
    </source>
</evidence>
<evidence type="ECO:0000313" key="3">
    <source>
        <dbReference type="Proteomes" id="UP001302806"/>
    </source>
</evidence>
<protein>
    <submittedName>
        <fullName evidence="2">Uncharacterized protein</fullName>
    </submittedName>
</protein>
<evidence type="ECO:0000256" key="1">
    <source>
        <dbReference type="SAM" id="Phobius"/>
    </source>
</evidence>